<reference evidence="2 3" key="1">
    <citation type="submission" date="2019-09" db="EMBL/GenBank/DDBJ databases">
        <title>High taxonomic diversity of Micromonospora strains isolated from Medicago sativa nodules in different geographical locations.</title>
        <authorList>
            <person name="Martinez-Hidalgo P."/>
            <person name="Flores-Felix J.D."/>
            <person name="Velazquez E."/>
            <person name="Brau L."/>
            <person name="Trujillo M.E."/>
            <person name="Martinez-Molina E."/>
        </authorList>
    </citation>
    <scope>NUCLEOTIDE SEQUENCE [LARGE SCALE GENOMIC DNA]</scope>
    <source>
        <strain evidence="2 3">ALFB5</strain>
    </source>
</reference>
<evidence type="ECO:0000313" key="2">
    <source>
        <dbReference type="EMBL" id="KAB1117940.1"/>
    </source>
</evidence>
<name>A0ABQ6ULC5_9ACTN</name>
<proteinExistence type="predicted"/>
<accession>A0ABQ6ULC5</accession>
<dbReference type="RefSeq" id="WP_145752114.1">
    <property type="nucleotide sequence ID" value="NZ_CP084582.1"/>
</dbReference>
<keyword evidence="3" id="KW-1185">Reference proteome</keyword>
<dbReference type="InterPro" id="IPR056911">
    <property type="entry name" value="Phage_Znf_bind_put"/>
</dbReference>
<protein>
    <recommendedName>
        <fullName evidence="1">DNA-binding phage zinc finger domain-containing protein</fullName>
    </recommendedName>
</protein>
<feature type="domain" description="DNA-binding phage zinc finger" evidence="1">
    <location>
        <begin position="43"/>
        <end position="88"/>
    </location>
</feature>
<organism evidence="2 3">
    <name type="scientific">Micromonospora aurantiaca</name>
    <name type="common">nom. illeg.</name>
    <dbReference type="NCBI Taxonomy" id="47850"/>
    <lineage>
        <taxon>Bacteria</taxon>
        <taxon>Bacillati</taxon>
        <taxon>Actinomycetota</taxon>
        <taxon>Actinomycetes</taxon>
        <taxon>Micromonosporales</taxon>
        <taxon>Micromonosporaceae</taxon>
        <taxon>Micromonospora</taxon>
    </lineage>
</organism>
<evidence type="ECO:0000259" key="1">
    <source>
        <dbReference type="Pfam" id="PF24623"/>
    </source>
</evidence>
<dbReference type="EMBL" id="WAAR01000016">
    <property type="protein sequence ID" value="KAB1117940.1"/>
    <property type="molecule type" value="Genomic_DNA"/>
</dbReference>
<gene>
    <name evidence="2" type="ORF">F6X54_05730</name>
</gene>
<dbReference type="Proteomes" id="UP000471364">
    <property type="component" value="Unassembled WGS sequence"/>
</dbReference>
<dbReference type="Pfam" id="PF24623">
    <property type="entry name" value="Phage_zn_bind_8"/>
    <property type="match status" value="1"/>
</dbReference>
<evidence type="ECO:0000313" key="3">
    <source>
        <dbReference type="Proteomes" id="UP000471364"/>
    </source>
</evidence>
<comment type="caution">
    <text evidence="2">The sequence shown here is derived from an EMBL/GenBank/DDBJ whole genome shotgun (WGS) entry which is preliminary data.</text>
</comment>
<sequence>MTEQQAADQVWDALMKLSEIAARSRHQQRELYPLIRQIVDAVVARGVRAPGTGLFVPCPVCNAMVGQRCITIPGHILHDSIHPERVELCKETIGR</sequence>